<evidence type="ECO:0000256" key="10">
    <source>
        <dbReference type="SAM" id="MobiDB-lite"/>
    </source>
</evidence>
<proteinExistence type="predicted"/>
<dbReference type="AlphaFoldDB" id="A0A8H7C8B0"/>
<dbReference type="InterPro" id="IPR012677">
    <property type="entry name" value="Nucleotide-bd_a/b_plait_sf"/>
</dbReference>
<dbReference type="CDD" id="cd12296">
    <property type="entry name" value="RRM1_Prp24"/>
    <property type="match status" value="1"/>
</dbReference>
<evidence type="ECO:0000256" key="2">
    <source>
        <dbReference type="ARBA" id="ARBA00022664"/>
    </source>
</evidence>
<evidence type="ECO:0000256" key="4">
    <source>
        <dbReference type="ARBA" id="ARBA00022884"/>
    </source>
</evidence>
<comment type="caution">
    <text evidence="12">The sequence shown here is derived from an EMBL/GenBank/DDBJ whole genome shotgun (WGS) entry which is preliminary data.</text>
</comment>
<evidence type="ECO:0000256" key="7">
    <source>
        <dbReference type="ARBA" id="ARBA00093374"/>
    </source>
</evidence>
<evidence type="ECO:0000259" key="11">
    <source>
        <dbReference type="PROSITE" id="PS50102"/>
    </source>
</evidence>
<evidence type="ECO:0000256" key="1">
    <source>
        <dbReference type="ARBA" id="ARBA00004123"/>
    </source>
</evidence>
<dbReference type="GO" id="GO:0005688">
    <property type="term" value="C:U6 snRNP"/>
    <property type="evidence" value="ECO:0007669"/>
    <property type="project" value="UniProtKB-ARBA"/>
</dbReference>
<feature type="domain" description="RRM" evidence="11">
    <location>
        <begin position="704"/>
        <end position="781"/>
    </location>
</feature>
<dbReference type="Gene3D" id="1.25.40.10">
    <property type="entry name" value="Tetratricopeptide repeat domain"/>
    <property type="match status" value="2"/>
</dbReference>
<dbReference type="Gene3D" id="3.30.70.330">
    <property type="match status" value="3"/>
</dbReference>
<feature type="region of interest" description="Disordered" evidence="10">
    <location>
        <begin position="590"/>
        <end position="627"/>
    </location>
</feature>
<dbReference type="GO" id="GO:0008380">
    <property type="term" value="P:RNA splicing"/>
    <property type="evidence" value="ECO:0007669"/>
    <property type="project" value="UniProtKB-KW"/>
</dbReference>
<organism evidence="12 13">
    <name type="scientific">Agaricus bisporus var. burnettii</name>
    <dbReference type="NCBI Taxonomy" id="192524"/>
    <lineage>
        <taxon>Eukaryota</taxon>
        <taxon>Fungi</taxon>
        <taxon>Dikarya</taxon>
        <taxon>Basidiomycota</taxon>
        <taxon>Agaricomycotina</taxon>
        <taxon>Agaricomycetes</taxon>
        <taxon>Agaricomycetidae</taxon>
        <taxon>Agaricales</taxon>
        <taxon>Agaricineae</taxon>
        <taxon>Agaricaceae</taxon>
        <taxon>Agaricus</taxon>
    </lineage>
</organism>
<evidence type="ECO:0000256" key="8">
    <source>
        <dbReference type="ARBA" id="ARBA00093627"/>
    </source>
</evidence>
<dbReference type="GO" id="GO:0003723">
    <property type="term" value="F:RNA binding"/>
    <property type="evidence" value="ECO:0007669"/>
    <property type="project" value="UniProtKB-UniRule"/>
</dbReference>
<evidence type="ECO:0000313" key="13">
    <source>
        <dbReference type="Proteomes" id="UP000629468"/>
    </source>
</evidence>
<reference evidence="12 13" key="1">
    <citation type="journal article" name="Sci. Rep.">
        <title>Telomere-to-telomere assembled and centromere annotated genomes of the two main subspecies of the button mushroom Agaricus bisporus reveal especially polymorphic chromosome ends.</title>
        <authorList>
            <person name="Sonnenberg A.S.M."/>
            <person name="Sedaghat-Telgerd N."/>
            <person name="Lavrijssen B."/>
            <person name="Ohm R.A."/>
            <person name="Hendrickx P.M."/>
            <person name="Scholtmeijer K."/>
            <person name="Baars J.J.P."/>
            <person name="van Peer A."/>
        </authorList>
    </citation>
    <scope>NUCLEOTIDE SEQUENCE [LARGE SCALE GENOMIC DNA]</scope>
    <source>
        <strain evidence="12 13">H119_p4</strain>
    </source>
</reference>
<dbReference type="PANTHER" id="PTHR23236:SF119">
    <property type="entry name" value="NUCLEAR RNA-BINDING PROTEIN SART-3"/>
    <property type="match status" value="1"/>
</dbReference>
<evidence type="ECO:0000256" key="5">
    <source>
        <dbReference type="ARBA" id="ARBA00023187"/>
    </source>
</evidence>
<gene>
    <name evidence="12" type="ORF">Agabi119p4_7830</name>
</gene>
<accession>A0A8H7C8B0</accession>
<feature type="domain" description="RRM" evidence="11">
    <location>
        <begin position="795"/>
        <end position="871"/>
    </location>
</feature>
<evidence type="ECO:0000256" key="9">
    <source>
        <dbReference type="PROSITE-ProRule" id="PRU00176"/>
    </source>
</evidence>
<dbReference type="CDD" id="cd00590">
    <property type="entry name" value="RRM_SF"/>
    <property type="match status" value="1"/>
</dbReference>
<sequence length="1036" mass="116631">MDESLNALSNILSQIAEQPLNVALHIQHIQTASSQPGLDAELVSAMEMMTEFLAADPEHVWLPLIKQRESSLNFDSSAGVEELLALYERAESDYLSIALLQRHLQFIVDRFEKYHGNDSELKPAELGDIFSERWTREAITRIVDRGRNHLTQSCLLWDVHRDWELERLAEKTGAERDAVAERVEQLFLDRLLQPHSNNEETFQAYSTFTTNFKPPADYEKLLVAASKARSQANRSWERREAIESTLRKAPSLDNYGACIACEWRAKRIDPFTASGIYERAIADAATKQFRGEFGASEALSSFWTGYLDAMRSGEAGFAEELRIVQRAVRSVPGSGEVWARYMRLLERFEDAPEDENEEGRETVHDVFTRAFQGNILQQNPEQLIPVVLARAGYERRKIESGRADEDSLATLISILESGIEIVLQATKSGDTRLRLEKALADVYERLAQIPESACDALKAVTKRQKSSYIAWTTYTEVLIKNQKYDEARSVFSDVCLKQLDWPEAIWEAWISFENLYGGVMEVEACSEKVLRAQYFHSERRAKEAEKYAQQMPPETQAQVVLQEAVNMIDGNQSLPGLDAASLMEVDTQEQVHVKSRGVKRGLEEPTATESSKKLKPAPKPQPLKRDRENCTVFVTDLPRNATNDDLFRLFKDCGGVREVKIMPFPDILIATVEFHDRESVPAALTKDKKRISEQEVGVHLAWKSTLYVTNFPESADDSYMRNFFEKYGTILETRWPSKKFKATRRFCYVQYISPAAAQAALELHGRELEPGLPVSVFISNPERKKERTDRDADEREIYVAGLSKFTTKGDLEKIFRTYGKVKDIRLAAEGDGHAKGYAFVEYENANDAQLALAANNHELKRRRIAVTLADPRVRARHKTIAETGLTRTAEIRQRSVRIRGLPHDAQEGLLQQTLEKIASVRRVEFFGEKREAVAELENAAEAGKLLLRSEPIVYNGHTLNLSEEKTGESSAPTSKAGGMFVPRKAGSQRKAGLGFTRNLAKAEKGSGASASGSGNGDLSGDGKGQDDFRKMLMGKK</sequence>
<dbReference type="PROSITE" id="PS50102">
    <property type="entry name" value="RRM"/>
    <property type="match status" value="3"/>
</dbReference>
<dbReference type="InterPro" id="IPR011990">
    <property type="entry name" value="TPR-like_helical_dom_sf"/>
</dbReference>
<name>A0A8H7C8B0_AGABI</name>
<feature type="domain" description="RRM" evidence="11">
    <location>
        <begin position="630"/>
        <end position="703"/>
    </location>
</feature>
<dbReference type="FunFam" id="3.30.70.330:FF:000365">
    <property type="entry name" value="U4/U6 snRNA-associated-splicing factor PRP24"/>
    <property type="match status" value="1"/>
</dbReference>
<dbReference type="InterPro" id="IPR000504">
    <property type="entry name" value="RRM_dom"/>
</dbReference>
<dbReference type="GO" id="GO:0006397">
    <property type="term" value="P:mRNA processing"/>
    <property type="evidence" value="ECO:0007669"/>
    <property type="project" value="UniProtKB-KW"/>
</dbReference>
<dbReference type="InterPro" id="IPR034397">
    <property type="entry name" value="Prp24_RRM1"/>
</dbReference>
<evidence type="ECO:0000256" key="3">
    <source>
        <dbReference type="ARBA" id="ARBA00022737"/>
    </source>
</evidence>
<evidence type="ECO:0000256" key="6">
    <source>
        <dbReference type="ARBA" id="ARBA00023242"/>
    </source>
</evidence>
<comment type="subcellular location">
    <subcellularLocation>
        <location evidence="1">Nucleus</location>
    </subcellularLocation>
</comment>
<dbReference type="InterPro" id="IPR035979">
    <property type="entry name" value="RBD_domain_sf"/>
</dbReference>
<keyword evidence="3" id="KW-0677">Repeat</keyword>
<feature type="region of interest" description="Disordered" evidence="10">
    <location>
        <begin position="959"/>
        <end position="1036"/>
    </location>
</feature>
<keyword evidence="2" id="KW-0507">mRNA processing</keyword>
<keyword evidence="4 9" id="KW-0694">RNA-binding</keyword>
<feature type="compositionally biased region" description="Gly residues" evidence="10">
    <location>
        <begin position="1013"/>
        <end position="1022"/>
    </location>
</feature>
<dbReference type="PANTHER" id="PTHR23236">
    <property type="entry name" value="EUKARYOTIC TRANSLATION INITIATION FACTOR 4B/4H"/>
    <property type="match status" value="1"/>
</dbReference>
<keyword evidence="6" id="KW-0539">Nucleus</keyword>
<dbReference type="SUPFAM" id="SSF54928">
    <property type="entry name" value="RNA-binding domain, RBD"/>
    <property type="match status" value="3"/>
</dbReference>
<dbReference type="SUPFAM" id="SSF48452">
    <property type="entry name" value="TPR-like"/>
    <property type="match status" value="1"/>
</dbReference>
<dbReference type="Proteomes" id="UP000629468">
    <property type="component" value="Unassembled WGS sequence"/>
</dbReference>
<dbReference type="Pfam" id="PF00076">
    <property type="entry name" value="RRM_1"/>
    <property type="match status" value="3"/>
</dbReference>
<dbReference type="SMART" id="SM00360">
    <property type="entry name" value="RRM"/>
    <property type="match status" value="4"/>
</dbReference>
<protein>
    <recommendedName>
        <fullName evidence="8">U4/U6 snRNA-associated-splicing factor PRP24</fullName>
    </recommendedName>
</protein>
<dbReference type="EMBL" id="JABXXO010000010">
    <property type="protein sequence ID" value="KAF7768587.1"/>
    <property type="molecule type" value="Genomic_DNA"/>
</dbReference>
<keyword evidence="5" id="KW-0508">mRNA splicing</keyword>
<evidence type="ECO:0000313" key="12">
    <source>
        <dbReference type="EMBL" id="KAF7768587.1"/>
    </source>
</evidence>
<comment type="function">
    <text evidence="7">Functions as a recycling factor of the spliceosome, a machinery that forms on each precursor-messenger RNA (pre-mRNA) and catalyzes the removal of introns. Chaperones the re-annealing of U4 and U6 snRNAs (small nuclear RNAs) released from previous rounds of splicing, an initial step in reforming the U4/U6-U5 tri-snRNP (small nuclear ribonucleoprotein) that can reassemble into another spliceosome complex; this step involves binding U6 and facilitating the unwinding of the U6 internal stem loop, followed by base-pairing of U6 to U4.</text>
</comment>